<evidence type="ECO:0000313" key="2">
    <source>
        <dbReference type="Proteomes" id="UP000663353"/>
    </source>
</evidence>
<reference evidence="1 2" key="1">
    <citation type="submission" date="2021-02" db="EMBL/GenBank/DDBJ databases">
        <authorList>
            <person name="Burmeister A.R."/>
        </authorList>
    </citation>
    <scope>NUCLEOTIDE SEQUENCE [LARGE SCALE GENOMIC DNA]</scope>
</reference>
<dbReference type="Proteomes" id="UP000663353">
    <property type="component" value="Segment"/>
</dbReference>
<organism evidence="1 2">
    <name type="scientific">Escherichia phage U136B</name>
    <dbReference type="NCBI Taxonomy" id="2812882"/>
    <lineage>
        <taxon>Viruses</taxon>
        <taxon>Duplodnaviria</taxon>
        <taxon>Heunggongvirae</taxon>
        <taxon>Uroviricota</taxon>
        <taxon>Caudoviricetes</taxon>
        <taxon>Drexlerviridae</taxon>
        <taxon>Tempevirinae</taxon>
        <taxon>Tlsvirus</taxon>
        <taxon>Tlsvirus U136B</taxon>
    </lineage>
</organism>
<keyword evidence="2" id="KW-1185">Reference proteome</keyword>
<sequence length="34" mass="3997">MMELFFIPNAWILAVANDHYGGDGKRAKRYSYFN</sequence>
<protein>
    <submittedName>
        <fullName evidence="1">Uncharacterized protein</fullName>
    </submittedName>
</protein>
<accession>A0A894JZ91</accession>
<gene>
    <name evidence="1" type="ORF">U136B_083</name>
</gene>
<proteinExistence type="predicted"/>
<dbReference type="EMBL" id="MW598258">
    <property type="protein sequence ID" value="QRV71282.1"/>
    <property type="molecule type" value="Genomic_DNA"/>
</dbReference>
<name>A0A894JZ91_9CAUD</name>
<evidence type="ECO:0000313" key="1">
    <source>
        <dbReference type="EMBL" id="QRV71282.1"/>
    </source>
</evidence>